<dbReference type="Gene3D" id="3.30.70.580">
    <property type="entry name" value="Pseudouridine synthase I, catalytic domain, N-terminal subdomain"/>
    <property type="match status" value="1"/>
</dbReference>
<evidence type="ECO:0000256" key="1">
    <source>
        <dbReference type="ARBA" id="ARBA00008348"/>
    </source>
</evidence>
<evidence type="ECO:0000256" key="2">
    <source>
        <dbReference type="ARBA" id="ARBA00023235"/>
    </source>
</evidence>
<proteinExistence type="inferred from homology"/>
<gene>
    <name evidence="6" type="ORF">CLG94_02280</name>
</gene>
<dbReference type="EMBL" id="NVQC01000011">
    <property type="protein sequence ID" value="PTL36823.1"/>
    <property type="molecule type" value="Genomic_DNA"/>
</dbReference>
<dbReference type="SUPFAM" id="SSF55174">
    <property type="entry name" value="Alpha-L RNA-binding motif"/>
    <property type="match status" value="1"/>
</dbReference>
<dbReference type="AlphaFoldDB" id="A0A2T4U0C5"/>
<dbReference type="FunFam" id="3.10.290.10:FF:000003">
    <property type="entry name" value="Pseudouridine synthase"/>
    <property type="match status" value="1"/>
</dbReference>
<sequence>MKSKRRIEATDGGQERLQRYLARAELGSRRSSEKLILAGRVCVNNRIVTQLGTKVSPGLDKVTCDGKPVTPAASLVYVMLHKPAGVLTTLSDPRGRPIISDLLPSEGLPRLFPVGRLDYHTEGLILLTNDGELAYGLMHPSFEIEKEYLAQVRGCPKPADLAKLEAGVISDGERLWATQAKLVTRGVSSAWIALIVQQGRYHEIRRLCDAIGYPVIRLQRVRIGPLVLGKLAKGCWRRLNLGELASIRRVVGLGTA</sequence>
<dbReference type="GO" id="GO:0000455">
    <property type="term" value="P:enzyme-directed rRNA pseudouridine synthesis"/>
    <property type="evidence" value="ECO:0007669"/>
    <property type="project" value="UniProtKB-ARBA"/>
</dbReference>
<evidence type="ECO:0000313" key="7">
    <source>
        <dbReference type="Proteomes" id="UP000241436"/>
    </source>
</evidence>
<dbReference type="InterPro" id="IPR020094">
    <property type="entry name" value="TruA/RsuA/RluB/E/F_N"/>
</dbReference>
<dbReference type="SUPFAM" id="SSF55120">
    <property type="entry name" value="Pseudouridine synthase"/>
    <property type="match status" value="1"/>
</dbReference>
<dbReference type="CDD" id="cd02870">
    <property type="entry name" value="PseudoU_synth_RsuA_like"/>
    <property type="match status" value="1"/>
</dbReference>
<dbReference type="EC" id="5.4.99.-" evidence="4"/>
<reference evidence="6 7" key="1">
    <citation type="submission" date="2017-09" db="EMBL/GenBank/DDBJ databases">
        <title>Bloom of a denitrifying methanotroph, Candidatus Methylomirabilis limnetica, in a deep stratified lake.</title>
        <authorList>
            <person name="Graf J.S."/>
            <person name="Marchant H.K."/>
            <person name="Tienken D."/>
            <person name="Hach P.F."/>
            <person name="Brand A."/>
            <person name="Schubert C.J."/>
            <person name="Kuypers M.M."/>
            <person name="Milucka J."/>
        </authorList>
    </citation>
    <scope>NUCLEOTIDE SEQUENCE [LARGE SCALE GENOMIC DNA]</scope>
    <source>
        <strain evidence="6 7">Zug</strain>
    </source>
</reference>
<dbReference type="PROSITE" id="PS50889">
    <property type="entry name" value="S4"/>
    <property type="match status" value="1"/>
</dbReference>
<dbReference type="Pfam" id="PF00849">
    <property type="entry name" value="PseudoU_synth_2"/>
    <property type="match status" value="1"/>
</dbReference>
<dbReference type="InterPro" id="IPR018496">
    <property type="entry name" value="PsdUridine_synth_RsuA/RluB_CS"/>
</dbReference>
<dbReference type="Gene3D" id="3.10.290.10">
    <property type="entry name" value="RNA-binding S4 domain"/>
    <property type="match status" value="1"/>
</dbReference>
<dbReference type="OrthoDB" id="9807213at2"/>
<evidence type="ECO:0000313" key="6">
    <source>
        <dbReference type="EMBL" id="PTL36823.1"/>
    </source>
</evidence>
<evidence type="ECO:0000256" key="3">
    <source>
        <dbReference type="PROSITE-ProRule" id="PRU00182"/>
    </source>
</evidence>
<dbReference type="InterPro" id="IPR050343">
    <property type="entry name" value="RsuA_PseudoU_synthase"/>
</dbReference>
<dbReference type="NCBIfam" id="TIGR00093">
    <property type="entry name" value="pseudouridine synthase"/>
    <property type="match status" value="1"/>
</dbReference>
<dbReference type="PANTHER" id="PTHR47683">
    <property type="entry name" value="PSEUDOURIDINE SYNTHASE FAMILY PROTEIN-RELATED"/>
    <property type="match status" value="1"/>
</dbReference>
<dbReference type="PROSITE" id="PS01149">
    <property type="entry name" value="PSI_RSU"/>
    <property type="match status" value="1"/>
</dbReference>
<dbReference type="SMART" id="SM00363">
    <property type="entry name" value="S4"/>
    <property type="match status" value="1"/>
</dbReference>
<dbReference type="Pfam" id="PF01479">
    <property type="entry name" value="S4"/>
    <property type="match status" value="1"/>
</dbReference>
<accession>A0A2T4U0C5</accession>
<dbReference type="InterPro" id="IPR000748">
    <property type="entry name" value="PsdUridine_synth_RsuA/RluB/E/F"/>
</dbReference>
<dbReference type="GO" id="GO:0003723">
    <property type="term" value="F:RNA binding"/>
    <property type="evidence" value="ECO:0007669"/>
    <property type="project" value="UniProtKB-KW"/>
</dbReference>
<dbReference type="CDD" id="cd00165">
    <property type="entry name" value="S4"/>
    <property type="match status" value="1"/>
</dbReference>
<evidence type="ECO:0000256" key="4">
    <source>
        <dbReference type="RuleBase" id="RU003887"/>
    </source>
</evidence>
<name>A0A2T4U0C5_9BACT</name>
<keyword evidence="7" id="KW-1185">Reference proteome</keyword>
<reference evidence="7" key="2">
    <citation type="journal article" date="2018" name="Environ. Microbiol.">
        <title>Bloom of a denitrifying methanotroph, 'Candidatus Methylomirabilis limnetica', in a deep stratified lake.</title>
        <authorList>
            <person name="Graf J.S."/>
            <person name="Mayr M.J."/>
            <person name="Marchant H.K."/>
            <person name="Tienken D."/>
            <person name="Hach P.F."/>
            <person name="Brand A."/>
            <person name="Schubert C.J."/>
            <person name="Kuypers M.M."/>
            <person name="Milucka J."/>
        </authorList>
    </citation>
    <scope>NUCLEOTIDE SEQUENCE [LARGE SCALE GENOMIC DNA]</scope>
    <source>
        <strain evidence="7">Zug</strain>
    </source>
</reference>
<keyword evidence="2 4" id="KW-0413">Isomerase</keyword>
<dbReference type="InterPro" id="IPR020103">
    <property type="entry name" value="PsdUridine_synth_cat_dom_sf"/>
</dbReference>
<keyword evidence="3" id="KW-0694">RNA-binding</keyword>
<organism evidence="6 7">
    <name type="scientific">Candidatus Methylomirabilis limnetica</name>
    <dbReference type="NCBI Taxonomy" id="2033718"/>
    <lineage>
        <taxon>Bacteria</taxon>
        <taxon>Candidatus Methylomirabilota</taxon>
        <taxon>Candidatus Methylomirabilia</taxon>
        <taxon>Candidatus Methylomirabilales</taxon>
        <taxon>Candidatus Methylomirabilaceae</taxon>
        <taxon>Candidatus Methylomirabilis</taxon>
    </lineage>
</organism>
<dbReference type="GO" id="GO:0120159">
    <property type="term" value="F:rRNA pseudouridine synthase activity"/>
    <property type="evidence" value="ECO:0007669"/>
    <property type="project" value="UniProtKB-ARBA"/>
</dbReference>
<dbReference type="InterPro" id="IPR002942">
    <property type="entry name" value="S4_RNA-bd"/>
</dbReference>
<comment type="similarity">
    <text evidence="1 4">Belongs to the pseudouridine synthase RsuA family.</text>
</comment>
<dbReference type="Gene3D" id="3.30.70.1560">
    <property type="entry name" value="Alpha-L RNA-binding motif"/>
    <property type="match status" value="1"/>
</dbReference>
<dbReference type="InterPro" id="IPR036986">
    <property type="entry name" value="S4_RNA-bd_sf"/>
</dbReference>
<feature type="domain" description="RNA-binding S4" evidence="5">
    <location>
        <begin position="15"/>
        <end position="75"/>
    </location>
</feature>
<dbReference type="PANTHER" id="PTHR47683:SF2">
    <property type="entry name" value="RNA-BINDING S4 DOMAIN-CONTAINING PROTEIN"/>
    <property type="match status" value="1"/>
</dbReference>
<protein>
    <recommendedName>
        <fullName evidence="4">Pseudouridine synthase</fullName>
        <ecNumber evidence="4">5.4.99.-</ecNumber>
    </recommendedName>
</protein>
<comment type="caution">
    <text evidence="6">The sequence shown here is derived from an EMBL/GenBank/DDBJ whole genome shotgun (WGS) entry which is preliminary data.</text>
</comment>
<evidence type="ECO:0000259" key="5">
    <source>
        <dbReference type="SMART" id="SM00363"/>
    </source>
</evidence>
<dbReference type="InterPro" id="IPR006145">
    <property type="entry name" value="PsdUridine_synth_RsuA/RluA"/>
</dbReference>
<dbReference type="RefSeq" id="WP_107561285.1">
    <property type="nucleotide sequence ID" value="NZ_NVQC01000011.1"/>
</dbReference>
<dbReference type="Proteomes" id="UP000241436">
    <property type="component" value="Unassembled WGS sequence"/>
</dbReference>
<dbReference type="InterPro" id="IPR042092">
    <property type="entry name" value="PsdUridine_s_RsuA/RluB/E/F_cat"/>
</dbReference>